<organism evidence="2 3">
    <name type="scientific">Flavobacterium pallidum</name>
    <dbReference type="NCBI Taxonomy" id="2172098"/>
    <lineage>
        <taxon>Bacteria</taxon>
        <taxon>Pseudomonadati</taxon>
        <taxon>Bacteroidota</taxon>
        <taxon>Flavobacteriia</taxon>
        <taxon>Flavobacteriales</taxon>
        <taxon>Flavobacteriaceae</taxon>
        <taxon>Flavobacterium</taxon>
    </lineage>
</organism>
<keyword evidence="1" id="KW-0472">Membrane</keyword>
<accession>A0A2S1SF70</accession>
<evidence type="ECO:0000313" key="2">
    <source>
        <dbReference type="EMBL" id="AWI25050.1"/>
    </source>
</evidence>
<feature type="transmembrane region" description="Helical" evidence="1">
    <location>
        <begin position="74"/>
        <end position="94"/>
    </location>
</feature>
<feature type="transmembrane region" description="Helical" evidence="1">
    <location>
        <begin position="9"/>
        <end position="31"/>
    </location>
</feature>
<keyword evidence="3" id="KW-1185">Reference proteome</keyword>
<keyword evidence="1" id="KW-0812">Transmembrane</keyword>
<dbReference type="Proteomes" id="UP000244937">
    <property type="component" value="Chromosome"/>
</dbReference>
<dbReference type="RefSeq" id="WP_108902845.1">
    <property type="nucleotide sequence ID" value="NZ_CP029187.1"/>
</dbReference>
<evidence type="ECO:0000313" key="3">
    <source>
        <dbReference type="Proteomes" id="UP000244937"/>
    </source>
</evidence>
<dbReference type="EMBL" id="CP029187">
    <property type="protein sequence ID" value="AWI25050.1"/>
    <property type="molecule type" value="Genomic_DNA"/>
</dbReference>
<evidence type="ECO:0000256" key="1">
    <source>
        <dbReference type="SAM" id="Phobius"/>
    </source>
</evidence>
<name>A0A2S1SF70_9FLAO</name>
<dbReference type="KEGG" id="fpal:HYN49_03590"/>
<sequence length="131" mass="14623">MKIKDFSAVLWAFMISAMAFLIHKGLFYLLFPQAETAFAFPLLTIYGFFTACCVAITLTSVFIKGSSVHSVGQFFMLLTFVEMALCFGLFYSGLSSSGTSVSFEKGNFIIVFLFFLAIETILTIRLLNKNQ</sequence>
<feature type="transmembrane region" description="Helical" evidence="1">
    <location>
        <begin position="106"/>
        <end position="127"/>
    </location>
</feature>
<proteinExistence type="predicted"/>
<protein>
    <submittedName>
        <fullName evidence="2">Uncharacterized protein</fullName>
    </submittedName>
</protein>
<feature type="transmembrane region" description="Helical" evidence="1">
    <location>
        <begin position="37"/>
        <end position="62"/>
    </location>
</feature>
<dbReference type="OrthoDB" id="1375605at2"/>
<reference evidence="2 3" key="1">
    <citation type="submission" date="2018-05" db="EMBL/GenBank/DDBJ databases">
        <title>Genome sequencing of Flavobacterium sp. HYN0049.</title>
        <authorList>
            <person name="Yi H."/>
            <person name="Baek C."/>
        </authorList>
    </citation>
    <scope>NUCLEOTIDE SEQUENCE [LARGE SCALE GENOMIC DNA]</scope>
    <source>
        <strain evidence="2 3">HYN0049</strain>
    </source>
</reference>
<gene>
    <name evidence="2" type="ORF">HYN49_03590</name>
</gene>
<keyword evidence="1" id="KW-1133">Transmembrane helix</keyword>
<dbReference type="AlphaFoldDB" id="A0A2S1SF70"/>